<sequence>MTTKLQTKLQGTLNKQIATWSVLYIKLHNYHWYVKGNQFFTLHVKFQELYEEATLHVDEIAERLLAIGGEPIATMAEYLKQSSVKEATGSESAVEMVDSIVADFTLVASELKEGMEEAQSAGDETTGDMLLAIHSGLEKHIWMLKAFNGKQV</sequence>
<dbReference type="PROSITE" id="PS00819">
    <property type="entry name" value="DPS_2"/>
    <property type="match status" value="1"/>
</dbReference>
<comment type="caution">
    <text evidence="4">The sequence shown here is derived from an EMBL/GenBank/DDBJ whole genome shotgun (WGS) entry which is preliminary data.</text>
</comment>
<dbReference type="InterPro" id="IPR023188">
    <property type="entry name" value="DPS_DNA-bd_CS"/>
</dbReference>
<keyword evidence="5" id="KW-1185">Reference proteome</keyword>
<dbReference type="SUPFAM" id="SSF47240">
    <property type="entry name" value="Ferritin-like"/>
    <property type="match status" value="1"/>
</dbReference>
<dbReference type="EMBL" id="JAGKSP010000017">
    <property type="protein sequence ID" value="MBP3966313.1"/>
    <property type="molecule type" value="Genomic_DNA"/>
</dbReference>
<dbReference type="InterPro" id="IPR008331">
    <property type="entry name" value="Ferritin_DPS_dom"/>
</dbReference>
<reference evidence="4 5" key="1">
    <citation type="submission" date="2021-04" db="EMBL/GenBank/DDBJ databases">
        <title>Paenibacillus sp. DLE-14 whole genome sequence.</title>
        <authorList>
            <person name="Ham Y.J."/>
        </authorList>
    </citation>
    <scope>NUCLEOTIDE SEQUENCE [LARGE SCALE GENOMIC DNA]</scope>
    <source>
        <strain evidence="4 5">DLE-14</strain>
    </source>
</reference>
<dbReference type="PIRSF" id="PIRSF005900">
    <property type="entry name" value="Dps"/>
    <property type="match status" value="1"/>
</dbReference>
<evidence type="ECO:0000256" key="1">
    <source>
        <dbReference type="ARBA" id="ARBA00009497"/>
    </source>
</evidence>
<dbReference type="PANTHER" id="PTHR42932:SF1">
    <property type="entry name" value="GENERAL STRESS PROTEIN 20U"/>
    <property type="match status" value="1"/>
</dbReference>
<accession>A0ABS5CKC0</accession>
<dbReference type="Pfam" id="PF00210">
    <property type="entry name" value="Ferritin"/>
    <property type="match status" value="1"/>
</dbReference>
<gene>
    <name evidence="4" type="ORF">I8J30_26775</name>
</gene>
<feature type="domain" description="Ferritin/DPS" evidence="3">
    <location>
        <begin position="12"/>
        <end position="148"/>
    </location>
</feature>
<organism evidence="4 5">
    <name type="scientific">Paenibacillus lignilyticus</name>
    <dbReference type="NCBI Taxonomy" id="1172615"/>
    <lineage>
        <taxon>Bacteria</taxon>
        <taxon>Bacillati</taxon>
        <taxon>Bacillota</taxon>
        <taxon>Bacilli</taxon>
        <taxon>Bacillales</taxon>
        <taxon>Paenibacillaceae</taxon>
        <taxon>Paenibacillus</taxon>
    </lineage>
</organism>
<dbReference type="Proteomes" id="UP000673394">
    <property type="component" value="Unassembled WGS sequence"/>
</dbReference>
<evidence type="ECO:0000313" key="4">
    <source>
        <dbReference type="EMBL" id="MBP3966313.1"/>
    </source>
</evidence>
<evidence type="ECO:0000256" key="2">
    <source>
        <dbReference type="RuleBase" id="RU003875"/>
    </source>
</evidence>
<dbReference type="PRINTS" id="PR01346">
    <property type="entry name" value="HELNAPAPROT"/>
</dbReference>
<evidence type="ECO:0000313" key="5">
    <source>
        <dbReference type="Proteomes" id="UP000673394"/>
    </source>
</evidence>
<dbReference type="InterPro" id="IPR002177">
    <property type="entry name" value="DPS_DNA-bd"/>
</dbReference>
<dbReference type="CDD" id="cd01043">
    <property type="entry name" value="DPS"/>
    <property type="match status" value="1"/>
</dbReference>
<protein>
    <submittedName>
        <fullName evidence="4">DNA starvation/stationary phase protection protein</fullName>
    </submittedName>
</protein>
<comment type="similarity">
    <text evidence="1 2">Belongs to the Dps family.</text>
</comment>
<evidence type="ECO:0000259" key="3">
    <source>
        <dbReference type="Pfam" id="PF00210"/>
    </source>
</evidence>
<dbReference type="RefSeq" id="WP_210663390.1">
    <property type="nucleotide sequence ID" value="NZ_JAGKSP010000017.1"/>
</dbReference>
<dbReference type="Gene3D" id="1.20.1260.10">
    <property type="match status" value="1"/>
</dbReference>
<dbReference type="InterPro" id="IPR009078">
    <property type="entry name" value="Ferritin-like_SF"/>
</dbReference>
<dbReference type="PANTHER" id="PTHR42932">
    <property type="entry name" value="GENERAL STRESS PROTEIN 20U"/>
    <property type="match status" value="1"/>
</dbReference>
<name>A0ABS5CKC0_9BACL</name>
<proteinExistence type="inferred from homology"/>
<dbReference type="InterPro" id="IPR012347">
    <property type="entry name" value="Ferritin-like"/>
</dbReference>